<dbReference type="EMBL" id="QUSX01000002">
    <property type="protein sequence ID" value="RRQ48852.1"/>
    <property type="molecule type" value="Genomic_DNA"/>
</dbReference>
<proteinExistence type="predicted"/>
<evidence type="ECO:0008006" key="3">
    <source>
        <dbReference type="Google" id="ProtNLM"/>
    </source>
</evidence>
<name>A0A426RIS2_9FLAO</name>
<keyword evidence="2" id="KW-1185">Reference proteome</keyword>
<dbReference type="Proteomes" id="UP000286990">
    <property type="component" value="Unassembled WGS sequence"/>
</dbReference>
<reference evidence="2" key="1">
    <citation type="submission" date="2018-08" db="EMBL/GenBank/DDBJ databases">
        <authorList>
            <person name="Khan S.A."/>
            <person name="J S.E."/>
        </authorList>
    </citation>
    <scope>NUCLEOTIDE SEQUENCE [LARGE SCALE GENOMIC DNA]</scope>
    <source>
        <strain evidence="2">PoM-212</strain>
    </source>
</reference>
<protein>
    <recommendedName>
        <fullName evidence="3">DegT/DnrJ/EryC1/StrS aminotransferase family protein</fullName>
    </recommendedName>
</protein>
<dbReference type="AlphaFoldDB" id="A0A426RIS2"/>
<evidence type="ECO:0000313" key="2">
    <source>
        <dbReference type="Proteomes" id="UP000286990"/>
    </source>
</evidence>
<sequence>MNKLLGYGSFFHAVTPDGFNTSHSNFMEEYQLFYTGRYALKAVFNGILQEKPNANIWLPNYYCPFVKDWLEKEFRQIRYYNIDPFDTDAVLDYKQFPATDIVLFNNYWGLKENSIPEGSRPIIVEDHSHGWLSPGCGQSNADFCIASLRKTLPVPLAGIAWKPKNSNLSIDLSSYGSQKTTAENPMVKAWNGIQEAMILKSKCDKESDKKRFLEVHGEGESILGEEQRIWPLDIEHEKRIREYLFLNYDDYKEKNLTYITGKIVPTNHFKILETKTKGIPFGLLLIFKEREMLQGLKSYLIQEQIYPAELWPKNEMDQKFKYLLNVHMDFRYSQKDLDYILARINNWNQQQTA</sequence>
<dbReference type="OrthoDB" id="8955051at2"/>
<accession>A0A426RIS2</accession>
<comment type="caution">
    <text evidence="1">The sequence shown here is derived from an EMBL/GenBank/DDBJ whole genome shotgun (WGS) entry which is preliminary data.</text>
</comment>
<evidence type="ECO:0000313" key="1">
    <source>
        <dbReference type="EMBL" id="RRQ48852.1"/>
    </source>
</evidence>
<organism evidence="1 2">
    <name type="scientific">Maribacter algicola</name>
    <dbReference type="NCBI Taxonomy" id="2498892"/>
    <lineage>
        <taxon>Bacteria</taxon>
        <taxon>Pseudomonadati</taxon>
        <taxon>Bacteroidota</taxon>
        <taxon>Flavobacteriia</taxon>
        <taxon>Flavobacteriales</taxon>
        <taxon>Flavobacteriaceae</taxon>
        <taxon>Maribacter</taxon>
    </lineage>
</organism>
<dbReference type="RefSeq" id="WP_125223577.1">
    <property type="nucleotide sequence ID" value="NZ_QUSX01000002.1"/>
</dbReference>
<gene>
    <name evidence="1" type="ORF">DZC72_14405</name>
</gene>
<reference evidence="2" key="2">
    <citation type="submission" date="2018-12" db="EMBL/GenBank/DDBJ databases">
        <title>Maribacter lutimaris sp. nov., isolated from marine sediment.</title>
        <authorList>
            <person name="Kim K.K."/>
        </authorList>
    </citation>
    <scope>NUCLEOTIDE SEQUENCE [LARGE SCALE GENOMIC DNA]</scope>
    <source>
        <strain evidence="2">PoM-212</strain>
    </source>
</reference>